<dbReference type="KEGG" id="cyj:Cyan7822_6344"/>
<evidence type="ECO:0000313" key="2">
    <source>
        <dbReference type="EMBL" id="ADN18135.1"/>
    </source>
</evidence>
<keyword evidence="3" id="KW-1185">Reference proteome</keyword>
<feature type="compositionally biased region" description="Polar residues" evidence="1">
    <location>
        <begin position="78"/>
        <end position="96"/>
    </location>
</feature>
<accession>E0UMF5</accession>
<feature type="compositionally biased region" description="Basic and acidic residues" evidence="1">
    <location>
        <begin position="61"/>
        <end position="76"/>
    </location>
</feature>
<name>E0UMF5_GLOV7</name>
<dbReference type="EMBL" id="CP002200">
    <property type="protein sequence ID" value="ADN18135.1"/>
    <property type="molecule type" value="Genomic_DNA"/>
</dbReference>
<proteinExistence type="predicted"/>
<dbReference type="AlphaFoldDB" id="E0UMF5"/>
<dbReference type="RefSeq" id="WP_013334883.1">
    <property type="nucleotide sequence ID" value="NC_014534.1"/>
</dbReference>
<dbReference type="HOGENOM" id="CLU_2355060_0_0_3"/>
<evidence type="ECO:0000313" key="3">
    <source>
        <dbReference type="Proteomes" id="UP000008206"/>
    </source>
</evidence>
<feature type="region of interest" description="Disordered" evidence="1">
    <location>
        <begin position="61"/>
        <end position="96"/>
    </location>
</feature>
<keyword evidence="2" id="KW-0614">Plasmid</keyword>
<gene>
    <name evidence="2" type="ordered locus">Cyan7822_6344</name>
</gene>
<sequence length="96" mass="10674">MTIIVTLLIMEESAEQILATVGFSDGSAIEVKYILTSELELGLTLKEMIAKVIQKKEHFEVAKTQKASQKSEDKTQKNSKANLTQDVTNSTQLNLF</sequence>
<geneLocation type="plasmid" evidence="2 3">
    <name>Cy782202</name>
</geneLocation>
<evidence type="ECO:0000256" key="1">
    <source>
        <dbReference type="SAM" id="MobiDB-lite"/>
    </source>
</evidence>
<reference evidence="3" key="1">
    <citation type="journal article" date="2011" name="MBio">
        <title>Novel metabolic attributes of the genus Cyanothece, comprising a group of unicellular nitrogen-fixing Cyanobacteria.</title>
        <authorList>
            <person name="Bandyopadhyay A."/>
            <person name="Elvitigala T."/>
            <person name="Welsh E."/>
            <person name="Stockel J."/>
            <person name="Liberton M."/>
            <person name="Min H."/>
            <person name="Sherman L.A."/>
            <person name="Pakrasi H.B."/>
        </authorList>
    </citation>
    <scope>NUCLEOTIDE SEQUENCE [LARGE SCALE GENOMIC DNA]</scope>
    <source>
        <strain evidence="3">PCC 7822</strain>
        <plasmid evidence="3">Cy782202</plasmid>
    </source>
</reference>
<protein>
    <submittedName>
        <fullName evidence="2">Uncharacterized protein</fullName>
    </submittedName>
</protein>
<dbReference type="Proteomes" id="UP000008206">
    <property type="component" value="Plasmid Cy782202"/>
</dbReference>
<organism evidence="2 3">
    <name type="scientific">Gloeothece verrucosa (strain PCC 7822)</name>
    <name type="common">Cyanothece sp. (strain PCC 7822)</name>
    <dbReference type="NCBI Taxonomy" id="497965"/>
    <lineage>
        <taxon>Bacteria</taxon>
        <taxon>Bacillati</taxon>
        <taxon>Cyanobacteriota</taxon>
        <taxon>Cyanophyceae</taxon>
        <taxon>Oscillatoriophycideae</taxon>
        <taxon>Chroococcales</taxon>
        <taxon>Aphanothecaceae</taxon>
        <taxon>Gloeothece</taxon>
        <taxon>Gloeothece verrucosa</taxon>
    </lineage>
</organism>